<name>A0A517Q871_9PLAN</name>
<protein>
    <submittedName>
        <fullName evidence="1">Uncharacterized protein</fullName>
    </submittedName>
</protein>
<reference evidence="1 2" key="1">
    <citation type="submission" date="2019-03" db="EMBL/GenBank/DDBJ databases">
        <title>Deep-cultivation of Planctomycetes and their phenomic and genomic characterization uncovers novel biology.</title>
        <authorList>
            <person name="Wiegand S."/>
            <person name="Jogler M."/>
            <person name="Boedeker C."/>
            <person name="Pinto D."/>
            <person name="Vollmers J."/>
            <person name="Rivas-Marin E."/>
            <person name="Kohn T."/>
            <person name="Peeters S.H."/>
            <person name="Heuer A."/>
            <person name="Rast P."/>
            <person name="Oberbeckmann S."/>
            <person name="Bunk B."/>
            <person name="Jeske O."/>
            <person name="Meyerdierks A."/>
            <person name="Storesund J.E."/>
            <person name="Kallscheuer N."/>
            <person name="Luecker S."/>
            <person name="Lage O.M."/>
            <person name="Pohl T."/>
            <person name="Merkel B.J."/>
            <person name="Hornburger P."/>
            <person name="Mueller R.-W."/>
            <person name="Bruemmer F."/>
            <person name="Labrenz M."/>
            <person name="Spormann A.M."/>
            <person name="Op den Camp H."/>
            <person name="Overmann J."/>
            <person name="Amann R."/>
            <person name="Jetten M.S.M."/>
            <person name="Mascher T."/>
            <person name="Medema M.H."/>
            <person name="Devos D.P."/>
            <person name="Kaster A.-K."/>
            <person name="Ovreas L."/>
            <person name="Rohde M."/>
            <person name="Galperin M.Y."/>
            <person name="Jogler C."/>
        </authorList>
    </citation>
    <scope>NUCLEOTIDE SEQUENCE [LARGE SCALE GENOMIC DNA]</scope>
    <source>
        <strain evidence="1 2">Enr10</strain>
    </source>
</reference>
<accession>A0A517Q871</accession>
<keyword evidence="2" id="KW-1185">Reference proteome</keyword>
<evidence type="ECO:0000313" key="1">
    <source>
        <dbReference type="EMBL" id="QDT27823.1"/>
    </source>
</evidence>
<organism evidence="1 2">
    <name type="scientific">Gimesia panareensis</name>
    <dbReference type="NCBI Taxonomy" id="2527978"/>
    <lineage>
        <taxon>Bacteria</taxon>
        <taxon>Pseudomonadati</taxon>
        <taxon>Planctomycetota</taxon>
        <taxon>Planctomycetia</taxon>
        <taxon>Planctomycetales</taxon>
        <taxon>Planctomycetaceae</taxon>
        <taxon>Gimesia</taxon>
    </lineage>
</organism>
<sequence>MTTSTPRKYLSKDEQTVVVRLIKKMIGLGRYTSEIKTAIAAEYGFSRHSVTRYVNRARREMREFVEQDVDLHRVESYYFYRSVFDNPDSTQHERLRARERIDKIMGIELPNQFHQNKKFNKSLEEIQNMSNEELDHHYEKLIKQHS</sequence>
<dbReference type="EMBL" id="CP037421">
    <property type="protein sequence ID" value="QDT27823.1"/>
    <property type="molecule type" value="Genomic_DNA"/>
</dbReference>
<dbReference type="Proteomes" id="UP000315647">
    <property type="component" value="Chromosome"/>
</dbReference>
<dbReference type="RefSeq" id="WP_145450548.1">
    <property type="nucleotide sequence ID" value="NZ_CP037421.1"/>
</dbReference>
<evidence type="ECO:0000313" key="2">
    <source>
        <dbReference type="Proteomes" id="UP000315647"/>
    </source>
</evidence>
<gene>
    <name evidence="1" type="ORF">Enr10x_31570</name>
</gene>
<dbReference type="AlphaFoldDB" id="A0A517Q871"/>
<proteinExistence type="predicted"/>